<evidence type="ECO:0000313" key="3">
    <source>
        <dbReference type="EMBL" id="KAK4722827.1"/>
    </source>
</evidence>
<dbReference type="GO" id="GO:0004867">
    <property type="term" value="F:serine-type endopeptidase inhibitor activity"/>
    <property type="evidence" value="ECO:0007669"/>
    <property type="project" value="InterPro"/>
</dbReference>
<evidence type="ECO:0000259" key="2">
    <source>
        <dbReference type="Pfam" id="PF00079"/>
    </source>
</evidence>
<comment type="caution">
    <text evidence="3">The sequence shown here is derived from an EMBL/GenBank/DDBJ whole genome shotgun (WGS) entry which is preliminary data.</text>
</comment>
<dbReference type="Pfam" id="PF00079">
    <property type="entry name" value="Serpin"/>
    <property type="match status" value="1"/>
</dbReference>
<reference evidence="3 4" key="1">
    <citation type="submission" date="2023-10" db="EMBL/GenBank/DDBJ databases">
        <title>Genome-Wide Identification Analysis in wild type Solanum Pinnatisectum Reveals Some Genes Defensing Phytophthora Infestans.</title>
        <authorList>
            <person name="Sun C."/>
        </authorList>
    </citation>
    <scope>NUCLEOTIDE SEQUENCE [LARGE SCALE GENOMIC DNA]</scope>
    <source>
        <strain evidence="3">LQN</strain>
        <tissue evidence="3">Leaf</tissue>
    </source>
</reference>
<dbReference type="PANTHER" id="PTHR11461">
    <property type="entry name" value="SERINE PROTEASE INHIBITOR, SERPIN"/>
    <property type="match status" value="1"/>
</dbReference>
<evidence type="ECO:0000313" key="4">
    <source>
        <dbReference type="Proteomes" id="UP001311915"/>
    </source>
</evidence>
<proteinExistence type="inferred from homology"/>
<dbReference type="GO" id="GO:0005615">
    <property type="term" value="C:extracellular space"/>
    <property type="evidence" value="ECO:0007669"/>
    <property type="project" value="InterPro"/>
</dbReference>
<name>A0AAV9LAT0_9SOLN</name>
<comment type="similarity">
    <text evidence="1">Belongs to the serpin family.</text>
</comment>
<dbReference type="InterPro" id="IPR042178">
    <property type="entry name" value="Serpin_sf_1"/>
</dbReference>
<dbReference type="Gene3D" id="3.30.497.10">
    <property type="entry name" value="Antithrombin, subunit I, domain 2"/>
    <property type="match status" value="1"/>
</dbReference>
<dbReference type="PANTHER" id="PTHR11461:SF327">
    <property type="entry name" value="SERPIN-ZX-LIKE"/>
    <property type="match status" value="1"/>
</dbReference>
<dbReference type="Proteomes" id="UP001311915">
    <property type="component" value="Unassembled WGS sequence"/>
</dbReference>
<dbReference type="PROSITE" id="PS00284">
    <property type="entry name" value="SERPIN"/>
    <property type="match status" value="1"/>
</dbReference>
<dbReference type="SUPFAM" id="SSF56574">
    <property type="entry name" value="Serpins"/>
    <property type="match status" value="1"/>
</dbReference>
<keyword evidence="4" id="KW-1185">Reference proteome</keyword>
<feature type="domain" description="Serpin" evidence="2">
    <location>
        <begin position="20"/>
        <end position="96"/>
    </location>
</feature>
<gene>
    <name evidence="3" type="ORF">R3W88_013060</name>
</gene>
<dbReference type="EMBL" id="JAWPEI010000007">
    <property type="protein sequence ID" value="KAK4722827.1"/>
    <property type="molecule type" value="Genomic_DNA"/>
</dbReference>
<dbReference type="InterPro" id="IPR036186">
    <property type="entry name" value="Serpin_sf"/>
</dbReference>
<dbReference type="InterPro" id="IPR023795">
    <property type="entry name" value="Serpin_CS"/>
</dbReference>
<evidence type="ECO:0000256" key="1">
    <source>
        <dbReference type="ARBA" id="ARBA00009500"/>
    </source>
</evidence>
<protein>
    <recommendedName>
        <fullName evidence="2">Serpin domain-containing protein</fullName>
    </recommendedName>
</protein>
<sequence length="99" mass="11009">MGAWPQVAFLFRCLTEMVDSHISKKLFVSDVYYKSFIEVNEEGTEVAAVTAAIVMLQSQCVSIEKQIDFVADHPFLFLVRDESTGVMLFLGSVMNPLAG</sequence>
<organism evidence="3 4">
    <name type="scientific">Solanum pinnatisectum</name>
    <name type="common">tansyleaf nightshade</name>
    <dbReference type="NCBI Taxonomy" id="50273"/>
    <lineage>
        <taxon>Eukaryota</taxon>
        <taxon>Viridiplantae</taxon>
        <taxon>Streptophyta</taxon>
        <taxon>Embryophyta</taxon>
        <taxon>Tracheophyta</taxon>
        <taxon>Spermatophyta</taxon>
        <taxon>Magnoliopsida</taxon>
        <taxon>eudicotyledons</taxon>
        <taxon>Gunneridae</taxon>
        <taxon>Pentapetalae</taxon>
        <taxon>asterids</taxon>
        <taxon>lamiids</taxon>
        <taxon>Solanales</taxon>
        <taxon>Solanaceae</taxon>
        <taxon>Solanoideae</taxon>
        <taxon>Solaneae</taxon>
        <taxon>Solanum</taxon>
    </lineage>
</organism>
<dbReference type="InterPro" id="IPR000215">
    <property type="entry name" value="Serpin_fam"/>
</dbReference>
<accession>A0AAV9LAT0</accession>
<dbReference type="AlphaFoldDB" id="A0AAV9LAT0"/>
<dbReference type="InterPro" id="IPR023796">
    <property type="entry name" value="Serpin_dom"/>
</dbReference>